<evidence type="ECO:0000256" key="2">
    <source>
        <dbReference type="ARBA" id="ARBA00022448"/>
    </source>
</evidence>
<gene>
    <name evidence="9" type="ORF">CLV51_1011713</name>
</gene>
<dbReference type="PROSITE" id="PS52016">
    <property type="entry name" value="TONB_DEPENDENT_REC_3"/>
    <property type="match status" value="1"/>
</dbReference>
<dbReference type="SMART" id="SM00965">
    <property type="entry name" value="STN"/>
    <property type="match status" value="1"/>
</dbReference>
<evidence type="ECO:0000256" key="5">
    <source>
        <dbReference type="ARBA" id="ARBA00023136"/>
    </source>
</evidence>
<evidence type="ECO:0000259" key="8">
    <source>
        <dbReference type="SMART" id="SM00965"/>
    </source>
</evidence>
<dbReference type="Pfam" id="PF13715">
    <property type="entry name" value="CarbopepD_reg_2"/>
    <property type="match status" value="1"/>
</dbReference>
<feature type="domain" description="Secretin/TonB short N-terminal" evidence="8">
    <location>
        <begin position="69"/>
        <end position="121"/>
    </location>
</feature>
<evidence type="ECO:0000313" key="9">
    <source>
        <dbReference type="EMBL" id="PSL50368.1"/>
    </source>
</evidence>
<dbReference type="Pfam" id="PF07715">
    <property type="entry name" value="Plug"/>
    <property type="match status" value="1"/>
</dbReference>
<keyword evidence="10" id="KW-1185">Reference proteome</keyword>
<evidence type="ECO:0000313" key="10">
    <source>
        <dbReference type="Proteomes" id="UP000240971"/>
    </source>
</evidence>
<keyword evidence="6 7" id="KW-0998">Cell outer membrane</keyword>
<keyword evidence="2 7" id="KW-0813">Transport</keyword>
<evidence type="ECO:0000256" key="1">
    <source>
        <dbReference type="ARBA" id="ARBA00004571"/>
    </source>
</evidence>
<sequence>MMFFTNVFEKIQLFTLPNKTLRKMKTTFVFLLAASIQLSAKSYSQNVTLKGEKLNVRQIFTAIESQTDYVFFYKDGTLTLTTPVTVNLNNVSVADALTTCLKEQPLRYSIIGRNIIVLKSDPPNRNATTTSAIQQPPLLIRGVVTDAKGTPLTGVTIRIKGTSLGTSTDTNGRFQLSVPNNSSKILVFSYIGTETVEIPVANETPITIRLKPTATFQQEVVVTAYGIKRQPKELGYATTTISGKELNQAENINATSGLIGKVSGLSIQTQDNNLDPSYKINLRGNRSITGNNAAIVVLDGAIVQPYILNNINPNDIESVNVLKGSAAASLYGSNGSNGALIITTKKPAVGKTEINFKTSIQWESISKLPNLQNSYGGWGGESNYADPVTGQTINVPFENQQFGPKYDGSIVDVGTPKRIFNNDGTYKDTVIRTTYSPKKGARTDFFQTGITKQYDLSLGTATPNSTTYVAYQRTDRSDIIPENKLSKNFFKLNGSNKYSILNIDYALAYTNTNTDQIWNRGSLYNQILNSPAHVDLNWFKSGFFSSPDNYYNAWNDNPWWNLNNFRTKSSDNKFVGNVGAKLAITDNIEASYRFGYTYSSYNYKNTGNGWKYSDYEQTNPYNIPGGTQASNRKVLLPTTGGGSSFESRITGDLLLTFKKKLSENINSKLLLGHSIVQDKYNAEDFGAGTLAFNDFYNVSSYIGQQTASESLAKRNQQAAFADLSFGINQYLFLHGSYRFDWTSILSASNRRFSYGSADAAFILSDAFPKLFNNNVVNFGKVRIAYSQTGQVNLSTISTYGSYLTTPSFNVATNYPFNNNVGYSKNMLAPNPNLRDERTTEIEGGIELSFLKNRINFTGTVFRQRTKNQTIPSQVSPATGFSSMLVNGGETSNFGVESDIKFTLINNRSADFRWDVGANFTYINNKVISLPNNGADLSMTNDAYAVVGYAFPALKVTDFSRDPATGKVIVDYNGYPTRAAAYKFMGSIFQPYRLGLTTSVSFKNFGLSIVADYRGGGVLFNQVGQTLDWTGASEHSTYGDRQRFVFPNSVYDNGSGHYVDNKSRQIANVYQFWQAYSTIGTPYVTSNAFWKLREVVLSYTLPVSVFSGSKTIKGATVAVTGRNLLMWRPAENIWTDPEFNLGGAYNADGTTNTSQTPPTRFIGGSISVRF</sequence>
<dbReference type="InterPro" id="IPR036942">
    <property type="entry name" value="Beta-barrel_TonB_sf"/>
</dbReference>
<name>A0A2P8HW22_CHINA</name>
<dbReference type="Gene3D" id="2.60.40.1120">
    <property type="entry name" value="Carboxypeptidase-like, regulatory domain"/>
    <property type="match status" value="1"/>
</dbReference>
<dbReference type="SUPFAM" id="SSF49464">
    <property type="entry name" value="Carboxypeptidase regulatory domain-like"/>
    <property type="match status" value="1"/>
</dbReference>
<dbReference type="Proteomes" id="UP000240971">
    <property type="component" value="Unassembled WGS sequence"/>
</dbReference>
<dbReference type="Gene3D" id="2.40.170.20">
    <property type="entry name" value="TonB-dependent receptor, beta-barrel domain"/>
    <property type="match status" value="1"/>
</dbReference>
<comment type="similarity">
    <text evidence="7">Belongs to the TonB-dependent receptor family.</text>
</comment>
<comment type="caution">
    <text evidence="9">The sequence shown here is derived from an EMBL/GenBank/DDBJ whole genome shotgun (WGS) entry which is preliminary data.</text>
</comment>
<dbReference type="InterPro" id="IPR011662">
    <property type="entry name" value="Secretin/TonB_short_N"/>
</dbReference>
<organism evidence="9 10">
    <name type="scientific">Chitinophaga niastensis</name>
    <dbReference type="NCBI Taxonomy" id="536980"/>
    <lineage>
        <taxon>Bacteria</taxon>
        <taxon>Pseudomonadati</taxon>
        <taxon>Bacteroidota</taxon>
        <taxon>Chitinophagia</taxon>
        <taxon>Chitinophagales</taxon>
        <taxon>Chitinophagaceae</taxon>
        <taxon>Chitinophaga</taxon>
    </lineage>
</organism>
<dbReference type="EMBL" id="PYAW01000001">
    <property type="protein sequence ID" value="PSL50368.1"/>
    <property type="molecule type" value="Genomic_DNA"/>
</dbReference>
<dbReference type="InterPro" id="IPR039426">
    <property type="entry name" value="TonB-dep_rcpt-like"/>
</dbReference>
<dbReference type="Gene3D" id="2.170.130.10">
    <property type="entry name" value="TonB-dependent receptor, plug domain"/>
    <property type="match status" value="1"/>
</dbReference>
<evidence type="ECO:0000256" key="4">
    <source>
        <dbReference type="ARBA" id="ARBA00022692"/>
    </source>
</evidence>
<dbReference type="GO" id="GO:0009279">
    <property type="term" value="C:cell outer membrane"/>
    <property type="evidence" value="ECO:0007669"/>
    <property type="project" value="UniProtKB-SubCell"/>
</dbReference>
<accession>A0A2P8HW22</accession>
<dbReference type="InterPro" id="IPR037066">
    <property type="entry name" value="Plug_dom_sf"/>
</dbReference>
<evidence type="ECO:0000256" key="6">
    <source>
        <dbReference type="ARBA" id="ARBA00023237"/>
    </source>
</evidence>
<dbReference type="InterPro" id="IPR023996">
    <property type="entry name" value="TonB-dep_OMP_SusC/RagA"/>
</dbReference>
<dbReference type="InterPro" id="IPR008969">
    <property type="entry name" value="CarboxyPept-like_regulatory"/>
</dbReference>
<keyword evidence="4 7" id="KW-0812">Transmembrane</keyword>
<dbReference type="InterPro" id="IPR012910">
    <property type="entry name" value="Plug_dom"/>
</dbReference>
<dbReference type="Pfam" id="PF07660">
    <property type="entry name" value="STN"/>
    <property type="match status" value="1"/>
</dbReference>
<dbReference type="InterPro" id="IPR023997">
    <property type="entry name" value="TonB-dep_OMP_SusC/RagA_CS"/>
</dbReference>
<evidence type="ECO:0000256" key="7">
    <source>
        <dbReference type="PROSITE-ProRule" id="PRU01360"/>
    </source>
</evidence>
<dbReference type="SUPFAM" id="SSF56935">
    <property type="entry name" value="Porins"/>
    <property type="match status" value="1"/>
</dbReference>
<dbReference type="AlphaFoldDB" id="A0A2P8HW22"/>
<comment type="subcellular location">
    <subcellularLocation>
        <location evidence="1 7">Cell outer membrane</location>
        <topology evidence="1 7">Multi-pass membrane protein</topology>
    </subcellularLocation>
</comment>
<reference evidence="9 10" key="1">
    <citation type="submission" date="2018-03" db="EMBL/GenBank/DDBJ databases">
        <title>Genomic Encyclopedia of Archaeal and Bacterial Type Strains, Phase II (KMG-II): from individual species to whole genera.</title>
        <authorList>
            <person name="Goeker M."/>
        </authorList>
    </citation>
    <scope>NUCLEOTIDE SEQUENCE [LARGE SCALE GENOMIC DNA]</scope>
    <source>
        <strain evidence="9 10">DSM 24859</strain>
    </source>
</reference>
<proteinExistence type="inferred from homology"/>
<keyword evidence="3 7" id="KW-1134">Transmembrane beta strand</keyword>
<evidence type="ECO:0000256" key="3">
    <source>
        <dbReference type="ARBA" id="ARBA00022452"/>
    </source>
</evidence>
<protein>
    <submittedName>
        <fullName evidence="9">TonB-linked SusC/RagA family outer membrane protein</fullName>
    </submittedName>
</protein>
<keyword evidence="5 7" id="KW-0472">Membrane</keyword>
<dbReference type="NCBIfam" id="TIGR04056">
    <property type="entry name" value="OMP_RagA_SusC"/>
    <property type="match status" value="1"/>
</dbReference>
<dbReference type="NCBIfam" id="TIGR04057">
    <property type="entry name" value="SusC_RagA_signa"/>
    <property type="match status" value="1"/>
</dbReference>